<dbReference type="GO" id="GO:0016747">
    <property type="term" value="F:acyltransferase activity, transferring groups other than amino-acyl groups"/>
    <property type="evidence" value="ECO:0007669"/>
    <property type="project" value="InterPro"/>
</dbReference>
<organism evidence="2 3">
    <name type="scientific">Hymenobacter setariae</name>
    <dbReference type="NCBI Taxonomy" id="2594794"/>
    <lineage>
        <taxon>Bacteria</taxon>
        <taxon>Pseudomonadati</taxon>
        <taxon>Bacteroidota</taxon>
        <taxon>Cytophagia</taxon>
        <taxon>Cytophagales</taxon>
        <taxon>Hymenobacteraceae</taxon>
        <taxon>Hymenobacter</taxon>
    </lineage>
</organism>
<dbReference type="InterPro" id="IPR016181">
    <property type="entry name" value="Acyl_CoA_acyltransferase"/>
</dbReference>
<proteinExistence type="predicted"/>
<accession>A0A558C1S2</accession>
<name>A0A558C1S2_9BACT</name>
<dbReference type="OrthoDB" id="9132139at2"/>
<dbReference type="InterPro" id="IPR000182">
    <property type="entry name" value="GNAT_dom"/>
</dbReference>
<sequence>MHFTLRPWGSSDLSSLVRHANNAAVARNLADIFPHPYTEADGLAYIEFATSQVPGCIFAIEVAGEAVGSIALHPQTDIHRKNAELGYWLGQSFWGHGICTRAVREVVAYSFHTFDLARIFARPFGTNRASQRVLEKAGFLLEAQFSQTLFKNGEFIDEWVYGVRRETIGPGHTIAGS</sequence>
<keyword evidence="2" id="KW-0808">Transferase</keyword>
<protein>
    <submittedName>
        <fullName evidence="2">GNAT family N-acetyltransferase</fullName>
    </submittedName>
</protein>
<dbReference type="Gene3D" id="3.40.630.30">
    <property type="match status" value="1"/>
</dbReference>
<dbReference type="PROSITE" id="PS51186">
    <property type="entry name" value="GNAT"/>
    <property type="match status" value="1"/>
</dbReference>
<dbReference type="AlphaFoldDB" id="A0A558C1S2"/>
<feature type="domain" description="N-acetyltransferase" evidence="1">
    <location>
        <begin position="15"/>
        <end position="166"/>
    </location>
</feature>
<dbReference type="EMBL" id="VMRJ01000001">
    <property type="protein sequence ID" value="TVT42760.1"/>
    <property type="molecule type" value="Genomic_DNA"/>
</dbReference>
<evidence type="ECO:0000259" key="1">
    <source>
        <dbReference type="PROSITE" id="PS51186"/>
    </source>
</evidence>
<dbReference type="SUPFAM" id="SSF55729">
    <property type="entry name" value="Acyl-CoA N-acyltransferases (Nat)"/>
    <property type="match status" value="1"/>
</dbReference>
<dbReference type="Proteomes" id="UP000317624">
    <property type="component" value="Unassembled WGS sequence"/>
</dbReference>
<keyword evidence="3" id="KW-1185">Reference proteome</keyword>
<dbReference type="Pfam" id="PF13302">
    <property type="entry name" value="Acetyltransf_3"/>
    <property type="match status" value="1"/>
</dbReference>
<comment type="caution">
    <text evidence="2">The sequence shown here is derived from an EMBL/GenBank/DDBJ whole genome shotgun (WGS) entry which is preliminary data.</text>
</comment>
<evidence type="ECO:0000313" key="3">
    <source>
        <dbReference type="Proteomes" id="UP000317624"/>
    </source>
</evidence>
<reference evidence="2 3" key="1">
    <citation type="submission" date="2019-07" db="EMBL/GenBank/DDBJ databases">
        <title>Hymenobacter sp. straun FUR1 Genome sequencing and assembly.</title>
        <authorList>
            <person name="Chhetri G."/>
        </authorList>
    </citation>
    <scope>NUCLEOTIDE SEQUENCE [LARGE SCALE GENOMIC DNA]</scope>
    <source>
        <strain evidence="2 3">Fur1</strain>
    </source>
</reference>
<dbReference type="PANTHER" id="PTHR43328:SF1">
    <property type="entry name" value="N-ACETYLTRANSFERASE DOMAIN-CONTAINING PROTEIN"/>
    <property type="match status" value="1"/>
</dbReference>
<gene>
    <name evidence="2" type="ORF">FNT36_01310</name>
</gene>
<dbReference type="RefSeq" id="WP_144843210.1">
    <property type="nucleotide sequence ID" value="NZ_VMRJ01000001.1"/>
</dbReference>
<dbReference type="PANTHER" id="PTHR43328">
    <property type="entry name" value="ACETYLTRANSFERASE-RELATED"/>
    <property type="match status" value="1"/>
</dbReference>
<evidence type="ECO:0000313" key="2">
    <source>
        <dbReference type="EMBL" id="TVT42760.1"/>
    </source>
</evidence>